<organism evidence="2 3">
    <name type="scientific">Austropuccinia psidii MF-1</name>
    <dbReference type="NCBI Taxonomy" id="1389203"/>
    <lineage>
        <taxon>Eukaryota</taxon>
        <taxon>Fungi</taxon>
        <taxon>Dikarya</taxon>
        <taxon>Basidiomycota</taxon>
        <taxon>Pucciniomycotina</taxon>
        <taxon>Pucciniomycetes</taxon>
        <taxon>Pucciniales</taxon>
        <taxon>Sphaerophragmiaceae</taxon>
        <taxon>Austropuccinia</taxon>
    </lineage>
</organism>
<dbReference type="EMBL" id="AVOT02008886">
    <property type="protein sequence ID" value="MBW0486939.1"/>
    <property type="molecule type" value="Genomic_DNA"/>
</dbReference>
<evidence type="ECO:0000313" key="2">
    <source>
        <dbReference type="EMBL" id="MBW0486939.1"/>
    </source>
</evidence>
<proteinExistence type="predicted"/>
<feature type="chain" id="PRO_5040312934" description="Secreted protein" evidence="1">
    <location>
        <begin position="28"/>
        <end position="70"/>
    </location>
</feature>
<protein>
    <recommendedName>
        <fullName evidence="4">Secreted protein</fullName>
    </recommendedName>
</protein>
<comment type="caution">
    <text evidence="2">The sequence shown here is derived from an EMBL/GenBank/DDBJ whole genome shotgun (WGS) entry which is preliminary data.</text>
</comment>
<evidence type="ECO:0008006" key="4">
    <source>
        <dbReference type="Google" id="ProtNLM"/>
    </source>
</evidence>
<reference evidence="2" key="1">
    <citation type="submission" date="2021-03" db="EMBL/GenBank/DDBJ databases">
        <title>Draft genome sequence of rust myrtle Austropuccinia psidii MF-1, a brazilian biotype.</title>
        <authorList>
            <person name="Quecine M.C."/>
            <person name="Pachon D.M.R."/>
            <person name="Bonatelli M.L."/>
            <person name="Correr F.H."/>
            <person name="Franceschini L.M."/>
            <person name="Leite T.F."/>
            <person name="Margarido G.R.A."/>
            <person name="Almeida C.A."/>
            <person name="Ferrarezi J.A."/>
            <person name="Labate C.A."/>
        </authorList>
    </citation>
    <scope>NUCLEOTIDE SEQUENCE</scope>
    <source>
        <strain evidence="2">MF-1</strain>
    </source>
</reference>
<accession>A0A9Q3H1U2</accession>
<evidence type="ECO:0000313" key="3">
    <source>
        <dbReference type="Proteomes" id="UP000765509"/>
    </source>
</evidence>
<keyword evidence="3" id="KW-1185">Reference proteome</keyword>
<keyword evidence="1" id="KW-0732">Signal</keyword>
<dbReference type="AlphaFoldDB" id="A0A9Q3H1U2"/>
<sequence length="70" mass="7531">MNFSGPALFVTSAIALFVILMFSKIEATPCGLRNIPGISTDAETPGKKLKSFAQWAGQLFHNGSKKSKTE</sequence>
<name>A0A9Q3H1U2_9BASI</name>
<gene>
    <name evidence="2" type="ORF">O181_026654</name>
</gene>
<feature type="signal peptide" evidence="1">
    <location>
        <begin position="1"/>
        <end position="27"/>
    </location>
</feature>
<dbReference type="Proteomes" id="UP000765509">
    <property type="component" value="Unassembled WGS sequence"/>
</dbReference>
<evidence type="ECO:0000256" key="1">
    <source>
        <dbReference type="SAM" id="SignalP"/>
    </source>
</evidence>